<dbReference type="Proteomes" id="UP000248483">
    <property type="component" value="Unplaced"/>
</dbReference>
<comment type="similarity">
    <text evidence="1">Belongs to the type-B carboxylesterase/lipase family.</text>
</comment>
<name>A0A7F8KCM7_DELLE</name>
<dbReference type="Gene3D" id="3.40.50.1820">
    <property type="entry name" value="alpha/beta hydrolase"/>
    <property type="match status" value="1"/>
</dbReference>
<reference evidence="4" key="1">
    <citation type="submission" date="2025-08" db="UniProtKB">
        <authorList>
            <consortium name="RefSeq"/>
        </authorList>
    </citation>
    <scope>IDENTIFICATION</scope>
    <source>
        <tissue evidence="4">Blood</tissue>
    </source>
</reference>
<accession>A0A7F8KCM7</accession>
<protein>
    <submittedName>
        <fullName evidence="4">Inactive carboxylesterase 4 isoform X2</fullName>
    </submittedName>
</protein>
<dbReference type="PROSITE" id="PS00941">
    <property type="entry name" value="CARBOXYLESTERASE_B_2"/>
    <property type="match status" value="1"/>
</dbReference>
<dbReference type="AlphaFoldDB" id="A0A7F8KCM7"/>
<keyword evidence="3" id="KW-1185">Reference proteome</keyword>
<organism evidence="3 4">
    <name type="scientific">Delphinapterus leucas</name>
    <name type="common">Beluga whale</name>
    <dbReference type="NCBI Taxonomy" id="9749"/>
    <lineage>
        <taxon>Eukaryota</taxon>
        <taxon>Metazoa</taxon>
        <taxon>Chordata</taxon>
        <taxon>Craniata</taxon>
        <taxon>Vertebrata</taxon>
        <taxon>Euteleostomi</taxon>
        <taxon>Mammalia</taxon>
        <taxon>Eutheria</taxon>
        <taxon>Laurasiatheria</taxon>
        <taxon>Artiodactyla</taxon>
        <taxon>Whippomorpha</taxon>
        <taxon>Cetacea</taxon>
        <taxon>Odontoceti</taxon>
        <taxon>Monodontidae</taxon>
        <taxon>Delphinapterus</taxon>
    </lineage>
</organism>
<proteinExistence type="inferred from homology"/>
<dbReference type="GeneID" id="115802718"/>
<dbReference type="InterPro" id="IPR019819">
    <property type="entry name" value="Carboxylesterase_B_CS"/>
</dbReference>
<gene>
    <name evidence="4" type="primary">LOC115802718</name>
</gene>
<evidence type="ECO:0000256" key="2">
    <source>
        <dbReference type="SAM" id="MobiDB-lite"/>
    </source>
</evidence>
<evidence type="ECO:0000313" key="3">
    <source>
        <dbReference type="Proteomes" id="UP000248483"/>
    </source>
</evidence>
<feature type="region of interest" description="Disordered" evidence="2">
    <location>
        <begin position="41"/>
        <end position="66"/>
    </location>
</feature>
<dbReference type="SUPFAM" id="SSF53474">
    <property type="entry name" value="alpha/beta-Hydrolases"/>
    <property type="match status" value="1"/>
</dbReference>
<dbReference type="InterPro" id="IPR029058">
    <property type="entry name" value="AB_hydrolase_fold"/>
</dbReference>
<sequence length="123" mass="14268">MDFREEYHLLPSHSDFSWFLEVSHGLEHLVYLVEERGHPALTMQSPAESQPRPGHAENDPFPGMFSQDPVAGQVISELFTNRKENINLRFSEDCLYLNIYTPADLRRRSRLPVSNGNKWSRLV</sequence>
<evidence type="ECO:0000313" key="4">
    <source>
        <dbReference type="RefSeq" id="XP_030617452.1"/>
    </source>
</evidence>
<dbReference type="RefSeq" id="XP_030617452.1">
    <property type="nucleotide sequence ID" value="XM_030761592.1"/>
</dbReference>
<evidence type="ECO:0000256" key="1">
    <source>
        <dbReference type="ARBA" id="ARBA00005964"/>
    </source>
</evidence>